<dbReference type="InterPro" id="IPR011989">
    <property type="entry name" value="ARM-like"/>
</dbReference>
<protein>
    <recommendedName>
        <fullName evidence="4">Nucleotide exchange factor Fes1 domain-containing protein</fullName>
    </recommendedName>
</protein>
<dbReference type="Pfam" id="PF02985">
    <property type="entry name" value="HEAT"/>
    <property type="match status" value="1"/>
</dbReference>
<dbReference type="GO" id="GO:0000774">
    <property type="term" value="F:adenyl-nucleotide exchange factor activity"/>
    <property type="evidence" value="ECO:0007669"/>
    <property type="project" value="TreeGrafter"/>
</dbReference>
<dbReference type="InterPro" id="IPR000357">
    <property type="entry name" value="HEAT"/>
</dbReference>
<evidence type="ECO:0000313" key="5">
    <source>
        <dbReference type="EMBL" id="SZF01717.1"/>
    </source>
</evidence>
<evidence type="ECO:0000256" key="3">
    <source>
        <dbReference type="ARBA" id="ARBA00024912"/>
    </source>
</evidence>
<dbReference type="EMBL" id="UNSH01000041">
    <property type="protein sequence ID" value="SZF01717.1"/>
    <property type="molecule type" value="Genomic_DNA"/>
</dbReference>
<gene>
    <name evidence="5" type="ORF">BLGHR1_12487</name>
</gene>
<dbReference type="VEuPathDB" id="FungiDB:BLGHR1_12487"/>
<dbReference type="Pfam" id="PF08609">
    <property type="entry name" value="Fes1"/>
    <property type="match status" value="1"/>
</dbReference>
<reference evidence="5 6" key="1">
    <citation type="submission" date="2017-11" db="EMBL/GenBank/DDBJ databases">
        <authorList>
            <person name="Kracher B."/>
        </authorList>
    </citation>
    <scope>NUCLEOTIDE SEQUENCE [LARGE SCALE GENOMIC DNA]</scope>
    <source>
        <strain evidence="5 6">RACE1</strain>
    </source>
</reference>
<dbReference type="Proteomes" id="UP000275772">
    <property type="component" value="Unassembled WGS sequence"/>
</dbReference>
<sequence length="209" mass="22602">MDPNLSQLLKWSVTNSTAPGEAVLASNGKDEITSNSINALFGGPSDAELMVAAMNVIISSDPSLSLEDKIIAFDNLEQLIENLDNANNLAPLALWTPLLDCLSHKEPQLRRMAAWCIGTAVQNNIVCQDILVANTGLVKLAQLAVGKDEEKHVQRKAIYALSSACRNHQSAMNILICELKSLGRGVGPIDATDMDACDKFFEALREEVL</sequence>
<evidence type="ECO:0000256" key="1">
    <source>
        <dbReference type="ARBA" id="ARBA00011045"/>
    </source>
</evidence>
<dbReference type="PANTHER" id="PTHR19316">
    <property type="entry name" value="PROTEIN FOLDING REGULATOR"/>
    <property type="match status" value="1"/>
</dbReference>
<dbReference type="InterPro" id="IPR013918">
    <property type="entry name" value="Nucleotide_exch_fac_Fes1"/>
</dbReference>
<keyword evidence="2" id="KW-0677">Repeat</keyword>
<comment type="similarity">
    <text evidence="1">Belongs to the FES1 family.</text>
</comment>
<dbReference type="SUPFAM" id="SSF48371">
    <property type="entry name" value="ARM repeat"/>
    <property type="match status" value="1"/>
</dbReference>
<comment type="function">
    <text evidence="3">Functions as a nucleotide exchange factor (NEF) for Hsp70 chaperones which accelerates the release of ADP. Required for fully efficient Hsp70-mediated folding of proteins.</text>
</comment>
<evidence type="ECO:0000313" key="6">
    <source>
        <dbReference type="Proteomes" id="UP000275772"/>
    </source>
</evidence>
<dbReference type="GO" id="GO:0005783">
    <property type="term" value="C:endoplasmic reticulum"/>
    <property type="evidence" value="ECO:0007669"/>
    <property type="project" value="TreeGrafter"/>
</dbReference>
<accession>A0A383UPA8</accession>
<dbReference type="PANTHER" id="PTHR19316:SF18">
    <property type="entry name" value="HSP70-BINDING PROTEIN 1"/>
    <property type="match status" value="1"/>
</dbReference>
<dbReference type="InterPro" id="IPR050693">
    <property type="entry name" value="Hsp70_NEF-Inhibitors"/>
</dbReference>
<dbReference type="Gene3D" id="1.25.10.10">
    <property type="entry name" value="Leucine-rich Repeat Variant"/>
    <property type="match status" value="1"/>
</dbReference>
<dbReference type="AlphaFoldDB" id="A0A383UPA8"/>
<evidence type="ECO:0000256" key="2">
    <source>
        <dbReference type="ARBA" id="ARBA00022737"/>
    </source>
</evidence>
<dbReference type="InterPro" id="IPR016024">
    <property type="entry name" value="ARM-type_fold"/>
</dbReference>
<organism evidence="5 6">
    <name type="scientific">Blumeria hordei</name>
    <name type="common">Barley powdery mildew</name>
    <name type="synonym">Blumeria graminis f. sp. hordei</name>
    <dbReference type="NCBI Taxonomy" id="2867405"/>
    <lineage>
        <taxon>Eukaryota</taxon>
        <taxon>Fungi</taxon>
        <taxon>Dikarya</taxon>
        <taxon>Ascomycota</taxon>
        <taxon>Pezizomycotina</taxon>
        <taxon>Leotiomycetes</taxon>
        <taxon>Erysiphales</taxon>
        <taxon>Erysiphaceae</taxon>
        <taxon>Blumeria</taxon>
    </lineage>
</organism>
<evidence type="ECO:0000259" key="4">
    <source>
        <dbReference type="Pfam" id="PF08609"/>
    </source>
</evidence>
<feature type="domain" description="Nucleotide exchange factor Fes1" evidence="4">
    <location>
        <begin position="5"/>
        <end position="89"/>
    </location>
</feature>
<name>A0A383UPA8_BLUHO</name>
<proteinExistence type="inferred from homology"/>